<sequence length="324" mass="36488">MEYFNLSLLEKLTNAGPRLPWIKKWLIEEIWSPSHYHAVSPTEYLKKGEASINRFETLIAASADRIYEELLSPPDISKQLFNVLSDSQTAVAVFDGLSLREIPIMIKLAEKSGFKIVEIGCSHAAIPSETMNFIERELQCAGVGPSQLAGRRELTDRGITALYSGSPTQSIGNIHENNALLVWSAFPDNTYTDSGARFDHHFEHIHVQFETAWMNTVQQIKGKDRIIITSDHGYLFFGTGMDFVRSSQETQKLNEYFGNNRYAYLKENPNTPSSDDILIDAKRLVAMVKGRVKTRSTGEAAVKLYKHGGLSLMEMLTPWIVLEV</sequence>
<dbReference type="EMBL" id="LAQJ01000139">
    <property type="protein sequence ID" value="KKO19950.1"/>
    <property type="molecule type" value="Genomic_DNA"/>
</dbReference>
<evidence type="ECO:0000313" key="1">
    <source>
        <dbReference type="EMBL" id="KKO19950.1"/>
    </source>
</evidence>
<gene>
    <name evidence="1" type="ORF">BROFUL_01342</name>
</gene>
<dbReference type="AlphaFoldDB" id="A0A0M2UWJ2"/>
<keyword evidence="2" id="KW-1185">Reference proteome</keyword>
<proteinExistence type="predicted"/>
<reference evidence="1 2" key="1">
    <citation type="journal article" date="2013" name="BMC Microbiol.">
        <title>Identification of the type II cytochrome c maturation pathway in anammox bacteria by comparative genomics.</title>
        <authorList>
            <person name="Ferousi C."/>
            <person name="Speth D.R."/>
            <person name="Reimann J."/>
            <person name="Op den Camp H.J."/>
            <person name="Allen J.W."/>
            <person name="Keltjens J.T."/>
            <person name="Jetten M.S."/>
        </authorList>
    </citation>
    <scope>NUCLEOTIDE SEQUENCE [LARGE SCALE GENOMIC DNA]</scope>
    <source>
        <strain evidence="1">RU1</strain>
    </source>
</reference>
<comment type="caution">
    <text evidence="1">The sequence shown here is derived from an EMBL/GenBank/DDBJ whole genome shotgun (WGS) entry which is preliminary data.</text>
</comment>
<evidence type="ECO:0000313" key="2">
    <source>
        <dbReference type="Proteomes" id="UP000034954"/>
    </source>
</evidence>
<name>A0A0M2UWJ2_9BACT</name>
<dbReference type="Proteomes" id="UP000034954">
    <property type="component" value="Unassembled WGS sequence"/>
</dbReference>
<organism evidence="1 2">
    <name type="scientific">Candidatus Brocadia fulgida</name>
    <dbReference type="NCBI Taxonomy" id="380242"/>
    <lineage>
        <taxon>Bacteria</taxon>
        <taxon>Pseudomonadati</taxon>
        <taxon>Planctomycetota</taxon>
        <taxon>Candidatus Brocadiia</taxon>
        <taxon>Candidatus Brocadiales</taxon>
        <taxon>Candidatus Brocadiaceae</taxon>
        <taxon>Candidatus Brocadia</taxon>
    </lineage>
</organism>
<protein>
    <recommendedName>
        <fullName evidence="3">PglZ domain protein</fullName>
    </recommendedName>
</protein>
<evidence type="ECO:0008006" key="3">
    <source>
        <dbReference type="Google" id="ProtNLM"/>
    </source>
</evidence>
<accession>A0A0M2UWJ2</accession>